<reference evidence="2 3" key="1">
    <citation type="journal article" date="2024" name="BMC Genomics">
        <title>De novo assembly and annotation of Popillia japonica's genome with initial clues to its potential as an invasive pest.</title>
        <authorList>
            <person name="Cucini C."/>
            <person name="Boschi S."/>
            <person name="Funari R."/>
            <person name="Cardaioli E."/>
            <person name="Iannotti N."/>
            <person name="Marturano G."/>
            <person name="Paoli F."/>
            <person name="Bruttini M."/>
            <person name="Carapelli A."/>
            <person name="Frati F."/>
            <person name="Nardi F."/>
        </authorList>
    </citation>
    <scope>NUCLEOTIDE SEQUENCE [LARGE SCALE GENOMIC DNA]</scope>
    <source>
        <strain evidence="2">DMR45628</strain>
    </source>
</reference>
<keyword evidence="3" id="KW-1185">Reference proteome</keyword>
<dbReference type="PANTHER" id="PTHR47577:SF2">
    <property type="entry name" value="THAP DOMAIN CONTAINING 9"/>
    <property type="match status" value="1"/>
</dbReference>
<dbReference type="EMBL" id="JASPKY010000402">
    <property type="protein sequence ID" value="KAK9702002.1"/>
    <property type="molecule type" value="Genomic_DNA"/>
</dbReference>
<evidence type="ECO:0000313" key="2">
    <source>
        <dbReference type="EMBL" id="KAK9702002.1"/>
    </source>
</evidence>
<dbReference type="Proteomes" id="UP001458880">
    <property type="component" value="Unassembled WGS sequence"/>
</dbReference>
<dbReference type="InterPro" id="IPR048367">
    <property type="entry name" value="TNP-like_RNaseH_C"/>
</dbReference>
<name>A0AAW1JF19_POPJA</name>
<dbReference type="AlphaFoldDB" id="A0AAW1JF19"/>
<comment type="caution">
    <text evidence="2">The sequence shown here is derived from an EMBL/GenBank/DDBJ whole genome shotgun (WGS) entry which is preliminary data.</text>
</comment>
<organism evidence="2 3">
    <name type="scientific">Popillia japonica</name>
    <name type="common">Japanese beetle</name>
    <dbReference type="NCBI Taxonomy" id="7064"/>
    <lineage>
        <taxon>Eukaryota</taxon>
        <taxon>Metazoa</taxon>
        <taxon>Ecdysozoa</taxon>
        <taxon>Arthropoda</taxon>
        <taxon>Hexapoda</taxon>
        <taxon>Insecta</taxon>
        <taxon>Pterygota</taxon>
        <taxon>Neoptera</taxon>
        <taxon>Endopterygota</taxon>
        <taxon>Coleoptera</taxon>
        <taxon>Polyphaga</taxon>
        <taxon>Scarabaeiformia</taxon>
        <taxon>Scarabaeidae</taxon>
        <taxon>Rutelinae</taxon>
        <taxon>Popillia</taxon>
    </lineage>
</organism>
<feature type="domain" description="Transposable element P transposase-like RNase H C-terminal" evidence="1">
    <location>
        <begin position="23"/>
        <end position="57"/>
    </location>
</feature>
<dbReference type="PANTHER" id="PTHR47577">
    <property type="entry name" value="THAP DOMAIN-CONTAINING PROTEIN 6"/>
    <property type="match status" value="1"/>
</dbReference>
<evidence type="ECO:0000313" key="3">
    <source>
        <dbReference type="Proteomes" id="UP001458880"/>
    </source>
</evidence>
<protein>
    <recommendedName>
        <fullName evidence="1">Transposable element P transposase-like RNase H C-terminal domain-containing protein</fullName>
    </recommendedName>
</protein>
<gene>
    <name evidence="2" type="ORF">QE152_g30247</name>
</gene>
<evidence type="ECO:0000259" key="1">
    <source>
        <dbReference type="Pfam" id="PF21789"/>
    </source>
</evidence>
<sequence length="103" mass="12038">MTSMLGIYEQYVKTEKLRYLLTYKCSRDHLELFFCFIRARNGWNNTPSPLQFSRSYKRLLLHADVSGSTGNCRVLESTSILSVSIKTPSKSNRFARYQRCKKT</sequence>
<dbReference type="Pfam" id="PF21789">
    <property type="entry name" value="TNP-like_RNaseH_C"/>
    <property type="match status" value="1"/>
</dbReference>
<proteinExistence type="predicted"/>
<accession>A0AAW1JF19</accession>